<dbReference type="AlphaFoldDB" id="A0A840X3Z0"/>
<dbReference type="Proteomes" id="UP000552883">
    <property type="component" value="Unassembled WGS sequence"/>
</dbReference>
<dbReference type="RefSeq" id="WP_165879041.1">
    <property type="nucleotide sequence ID" value="NZ_BAAANZ010000013.1"/>
</dbReference>
<sequence>MTDLSGLIDMIPIGDIAEKLGVDRSVAEAAVEVAVPAIVGGMAANAKDDDGAASLQKALGHHKGKAPKKLADIDESDGEKIVANVFGAKKNDVARAAATKAATKAEGFDIGPIVEQVLPIIAPIVLAWVANQFLGGGAAEPEKTPAKKETSSGNPLGDLLGGLIGSKEGQDLIAGALGGLLGGGRR</sequence>
<proteinExistence type="predicted"/>
<dbReference type="InterPro" id="IPR009282">
    <property type="entry name" value="DUF937"/>
</dbReference>
<evidence type="ECO:0000313" key="1">
    <source>
        <dbReference type="EMBL" id="MBB5616971.1"/>
    </source>
</evidence>
<protein>
    <recommendedName>
        <fullName evidence="3">DUF937 domain-containing protein</fullName>
    </recommendedName>
</protein>
<evidence type="ECO:0008006" key="3">
    <source>
        <dbReference type="Google" id="ProtNLM"/>
    </source>
</evidence>
<dbReference type="Pfam" id="PF06078">
    <property type="entry name" value="DUF937"/>
    <property type="match status" value="1"/>
</dbReference>
<dbReference type="EMBL" id="JACHBS010000001">
    <property type="protein sequence ID" value="MBB5616971.1"/>
    <property type="molecule type" value="Genomic_DNA"/>
</dbReference>
<name>A0A840X3Z0_9MICO</name>
<keyword evidence="2" id="KW-1185">Reference proteome</keyword>
<comment type="caution">
    <text evidence="1">The sequence shown here is derived from an EMBL/GenBank/DDBJ whole genome shotgun (WGS) entry which is preliminary data.</text>
</comment>
<organism evidence="1 2">
    <name type="scientific">Microcella frigidaquae</name>
    <dbReference type="NCBI Taxonomy" id="424758"/>
    <lineage>
        <taxon>Bacteria</taxon>
        <taxon>Bacillati</taxon>
        <taxon>Actinomycetota</taxon>
        <taxon>Actinomycetes</taxon>
        <taxon>Micrococcales</taxon>
        <taxon>Microbacteriaceae</taxon>
        <taxon>Microcella</taxon>
    </lineage>
</organism>
<evidence type="ECO:0000313" key="2">
    <source>
        <dbReference type="Proteomes" id="UP000552883"/>
    </source>
</evidence>
<reference evidence="1 2" key="1">
    <citation type="submission" date="2020-08" db="EMBL/GenBank/DDBJ databases">
        <title>Sequencing the genomes of 1000 actinobacteria strains.</title>
        <authorList>
            <person name="Klenk H.-P."/>
        </authorList>
    </citation>
    <scope>NUCLEOTIDE SEQUENCE [LARGE SCALE GENOMIC DNA]</scope>
    <source>
        <strain evidence="1 2">DSM 23889</strain>
    </source>
</reference>
<gene>
    <name evidence="1" type="ORF">BJ959_000467</name>
</gene>
<accession>A0A840X3Z0</accession>